<evidence type="ECO:0000256" key="3">
    <source>
        <dbReference type="ARBA" id="ARBA00004735"/>
    </source>
</evidence>
<dbReference type="Proteomes" id="UP000318571">
    <property type="component" value="Chromosome 7"/>
</dbReference>
<comment type="pathway">
    <text evidence="3">Porphyrin-containing compound metabolism; protoporphyrin-IX biosynthesis; coproporphyrinogen-III from 5-aminolevulinate: step 2/4.</text>
</comment>
<dbReference type="InterPro" id="IPR022419">
    <property type="entry name" value="Porphobilin_deaminase_cofac_BS"/>
</dbReference>
<evidence type="ECO:0000313" key="12">
    <source>
        <dbReference type="Proteomes" id="UP000318571"/>
    </source>
</evidence>
<dbReference type="InterPro" id="IPR022418">
    <property type="entry name" value="Porphobilinogen_deaminase_C"/>
</dbReference>
<dbReference type="FunFam" id="3.40.190.10:FF:000005">
    <property type="entry name" value="Porphobilinogen deaminase"/>
    <property type="match status" value="1"/>
</dbReference>
<dbReference type="AlphaFoldDB" id="A0A553P3V8"/>
<evidence type="ECO:0000256" key="8">
    <source>
        <dbReference type="ARBA" id="ARBA00033064"/>
    </source>
</evidence>
<dbReference type="GO" id="GO:0004418">
    <property type="term" value="F:hydroxymethylbilane synthase activity"/>
    <property type="evidence" value="ECO:0007669"/>
    <property type="project" value="UniProtKB-EC"/>
</dbReference>
<dbReference type="UniPathway" id="UPA00251">
    <property type="reaction ID" value="UER00319"/>
</dbReference>
<evidence type="ECO:0000256" key="5">
    <source>
        <dbReference type="ARBA" id="ARBA00012655"/>
    </source>
</evidence>
<feature type="domain" description="Porphobilinogen deaminase N-terminal" evidence="9">
    <location>
        <begin position="8"/>
        <end position="219"/>
    </location>
</feature>
<comment type="function">
    <text evidence="2">Tetrapolymerization of the monopyrrole PBG into the hydroxymethylbilane pre-uroporphyrinogen in several discrete steps.</text>
</comment>
<comment type="cofactor">
    <cofactor evidence="1">
        <name>dipyrromethane</name>
        <dbReference type="ChEBI" id="CHEBI:60342"/>
    </cofactor>
</comment>
<dbReference type="GO" id="GO:0005737">
    <property type="term" value="C:cytoplasm"/>
    <property type="evidence" value="ECO:0007669"/>
    <property type="project" value="TreeGrafter"/>
</dbReference>
<dbReference type="CDD" id="cd13645">
    <property type="entry name" value="PBP2_HuPBGD_like"/>
    <property type="match status" value="1"/>
</dbReference>
<keyword evidence="6" id="KW-0808">Transferase</keyword>
<dbReference type="GO" id="GO:0006782">
    <property type="term" value="P:protoporphyrinogen IX biosynthetic process"/>
    <property type="evidence" value="ECO:0007669"/>
    <property type="project" value="UniProtKB-UniPathway"/>
</dbReference>
<dbReference type="HAMAP" id="MF_00260">
    <property type="entry name" value="Porphobil_deam"/>
    <property type="match status" value="1"/>
</dbReference>
<gene>
    <name evidence="11" type="ORF">TCAL_04743</name>
</gene>
<comment type="caution">
    <text evidence="11">The sequence shown here is derived from an EMBL/GenBank/DDBJ whole genome shotgun (WGS) entry which is preliminary data.</text>
</comment>
<dbReference type="Pfam" id="PF03900">
    <property type="entry name" value="Porphobil_deamC"/>
    <property type="match status" value="1"/>
</dbReference>
<evidence type="ECO:0000256" key="2">
    <source>
        <dbReference type="ARBA" id="ARBA00002869"/>
    </source>
</evidence>
<evidence type="ECO:0000256" key="4">
    <source>
        <dbReference type="ARBA" id="ARBA00005638"/>
    </source>
</evidence>
<protein>
    <recommendedName>
        <fullName evidence="5">hydroxymethylbilane synthase</fullName>
        <ecNumber evidence="5">2.5.1.61</ecNumber>
    </recommendedName>
    <alternativeName>
        <fullName evidence="8">Hydroxymethylbilane synthase</fullName>
    </alternativeName>
</protein>
<dbReference type="SUPFAM" id="SSF54782">
    <property type="entry name" value="Porphobilinogen deaminase (hydroxymethylbilane synthase), C-terminal domain"/>
    <property type="match status" value="1"/>
</dbReference>
<dbReference type="InterPro" id="IPR022417">
    <property type="entry name" value="Porphobilin_deaminase_N"/>
</dbReference>
<keyword evidence="7" id="KW-0627">Porphyrin biosynthesis</keyword>
<dbReference type="EMBL" id="VCGU01000008">
    <property type="protein sequence ID" value="TRY72376.1"/>
    <property type="molecule type" value="Genomic_DNA"/>
</dbReference>
<evidence type="ECO:0000259" key="9">
    <source>
        <dbReference type="Pfam" id="PF01379"/>
    </source>
</evidence>
<dbReference type="EC" id="2.5.1.61" evidence="5"/>
<dbReference type="InterPro" id="IPR000860">
    <property type="entry name" value="HemC"/>
</dbReference>
<dbReference type="InterPro" id="IPR036803">
    <property type="entry name" value="Porphobilinogen_deaminase_C_sf"/>
</dbReference>
<feature type="domain" description="Porphobilinogen deaminase C-terminal" evidence="10">
    <location>
        <begin position="233"/>
        <end position="280"/>
    </location>
</feature>
<organism evidence="11 12">
    <name type="scientific">Tigriopus californicus</name>
    <name type="common">Marine copepod</name>
    <dbReference type="NCBI Taxonomy" id="6832"/>
    <lineage>
        <taxon>Eukaryota</taxon>
        <taxon>Metazoa</taxon>
        <taxon>Ecdysozoa</taxon>
        <taxon>Arthropoda</taxon>
        <taxon>Crustacea</taxon>
        <taxon>Multicrustacea</taxon>
        <taxon>Hexanauplia</taxon>
        <taxon>Copepoda</taxon>
        <taxon>Harpacticoida</taxon>
        <taxon>Harpacticidae</taxon>
        <taxon>Tigriopus</taxon>
    </lineage>
</organism>
<evidence type="ECO:0000259" key="10">
    <source>
        <dbReference type="Pfam" id="PF03900"/>
    </source>
</evidence>
<dbReference type="PROSITE" id="PS00533">
    <property type="entry name" value="PORPHOBILINOGEN_DEAM"/>
    <property type="match status" value="1"/>
</dbReference>
<evidence type="ECO:0000256" key="7">
    <source>
        <dbReference type="ARBA" id="ARBA00023244"/>
    </source>
</evidence>
<dbReference type="NCBIfam" id="TIGR00212">
    <property type="entry name" value="hemC"/>
    <property type="match status" value="1"/>
</dbReference>
<dbReference type="OMA" id="LWQANHI"/>
<dbReference type="PIRSF" id="PIRSF001438">
    <property type="entry name" value="4pyrrol_synth_OHMeBilane_synth"/>
    <property type="match status" value="1"/>
</dbReference>
<proteinExistence type="inferred from homology"/>
<dbReference type="Pfam" id="PF01379">
    <property type="entry name" value="Porphobil_deam"/>
    <property type="match status" value="1"/>
</dbReference>
<dbReference type="OrthoDB" id="564646at2759"/>
<evidence type="ECO:0000313" key="11">
    <source>
        <dbReference type="EMBL" id="TRY72376.1"/>
    </source>
</evidence>
<comment type="similarity">
    <text evidence="4">Belongs to the HMBS family.</text>
</comment>
<reference evidence="11 12" key="1">
    <citation type="journal article" date="2018" name="Nat. Ecol. Evol.">
        <title>Genomic signatures of mitonuclear coevolution across populations of Tigriopus californicus.</title>
        <authorList>
            <person name="Barreto F.S."/>
            <person name="Watson E.T."/>
            <person name="Lima T.G."/>
            <person name="Willett C.S."/>
            <person name="Edmands S."/>
            <person name="Li W."/>
            <person name="Burton R.S."/>
        </authorList>
    </citation>
    <scope>NUCLEOTIDE SEQUENCE [LARGE SCALE GENOMIC DNA]</scope>
    <source>
        <strain evidence="11 12">San Diego</strain>
    </source>
</reference>
<dbReference type="PANTHER" id="PTHR11557">
    <property type="entry name" value="PORPHOBILINOGEN DEAMINASE"/>
    <property type="match status" value="1"/>
</dbReference>
<dbReference type="STRING" id="6832.A0A553P3V8"/>
<dbReference type="FunFam" id="3.40.190.10:FF:000004">
    <property type="entry name" value="Porphobilinogen deaminase"/>
    <property type="match status" value="1"/>
</dbReference>
<dbReference type="PANTHER" id="PTHR11557:SF0">
    <property type="entry name" value="PORPHOBILINOGEN DEAMINASE"/>
    <property type="match status" value="1"/>
</dbReference>
<dbReference type="Gene3D" id="3.30.160.40">
    <property type="entry name" value="Porphobilinogen deaminase, C-terminal domain"/>
    <property type="match status" value="1"/>
</dbReference>
<keyword evidence="12" id="KW-1185">Reference proteome</keyword>
<dbReference type="PRINTS" id="PR00151">
    <property type="entry name" value="PORPHBDMNASE"/>
</dbReference>
<evidence type="ECO:0000256" key="1">
    <source>
        <dbReference type="ARBA" id="ARBA00001916"/>
    </source>
</evidence>
<dbReference type="SUPFAM" id="SSF53850">
    <property type="entry name" value="Periplasmic binding protein-like II"/>
    <property type="match status" value="1"/>
</dbReference>
<dbReference type="Gene3D" id="3.40.190.10">
    <property type="entry name" value="Periplasmic binding protein-like II"/>
    <property type="match status" value="2"/>
</dbReference>
<sequence length="349" mass="37644">MADPPDHLVIGTRKSTLAMIQTHYVEAALKETFPTLNLTIDKRTTKGDEVQNVALNKIGDKSLFTKELELALEAEEVDIVVHSLKDLPTTLPPNMIIGAILKREDPKDAVIIKDKTKYAHLSELPEGSVIGTSSVRRAAQIRANFPHLTIKDIRGNLNTRVEKKLEGTQDYDAIILAFAGIARMGWEEKISHVLDDEHCLHAVGQGALAVECRVQDLAILKTIQTLTDRNTALACIAERAFMCKLEGGCSAPVAAHAQVQEGVLSMKGGVWSLDGSDALVAVSTVTLSGNSDPPTVQNESQYAGFVGLNLHEADLQSAHDLGLNLALKLIKRGAEKILMAAKLANATPS</sequence>
<accession>A0A553P3V8</accession>
<name>A0A553P3V8_TIGCA</name>
<evidence type="ECO:0000256" key="6">
    <source>
        <dbReference type="ARBA" id="ARBA00022679"/>
    </source>
</evidence>